<reference evidence="1" key="1">
    <citation type="submission" date="2022-07" db="EMBL/GenBank/DDBJ databases">
        <title>Phylogenomic reconstructions and comparative analyses of Kickxellomycotina fungi.</title>
        <authorList>
            <person name="Reynolds N.K."/>
            <person name="Stajich J.E."/>
            <person name="Barry K."/>
            <person name="Grigoriev I.V."/>
            <person name="Crous P."/>
            <person name="Smith M.E."/>
        </authorList>
    </citation>
    <scope>NUCLEOTIDE SEQUENCE</scope>
    <source>
        <strain evidence="1">NRRL 5244</strain>
    </source>
</reference>
<proteinExistence type="predicted"/>
<organism evidence="1 2">
    <name type="scientific">Linderina macrospora</name>
    <dbReference type="NCBI Taxonomy" id="4868"/>
    <lineage>
        <taxon>Eukaryota</taxon>
        <taxon>Fungi</taxon>
        <taxon>Fungi incertae sedis</taxon>
        <taxon>Zoopagomycota</taxon>
        <taxon>Kickxellomycotina</taxon>
        <taxon>Kickxellomycetes</taxon>
        <taxon>Kickxellales</taxon>
        <taxon>Kickxellaceae</taxon>
        <taxon>Linderina</taxon>
    </lineage>
</organism>
<protein>
    <submittedName>
        <fullName evidence="1">Uncharacterized protein</fullName>
    </submittedName>
</protein>
<evidence type="ECO:0000313" key="2">
    <source>
        <dbReference type="Proteomes" id="UP001150603"/>
    </source>
</evidence>
<sequence length="368" mass="40901">MQSHGHSQRRGPCPPPISAIICRSGVNLQSVWQWLSLHRGRLAYLVNEQFIRNTIAVTRPPLRDSDLNRTFDESVPTNTSRYVLYDEFNTRQARNLHGPLPRRHPSHESVDSTLPAYEPPPPSIHSSIPEDIRAEIEEIQRLQAEVAANGGGDHGFVSSSSELQSNESDSDTDEEHESTYLRIVPQAAAVAPPQYWDVADDTEYGRLHTVQDTVIDAYMDSAVTESTASDSLERPSTQSVQETTSQQQSAPTFTRTFTRSMPMLTSILDEGDEIEASIAQYRQRIIADSNNSAMVEPPSPPSPLPPLPAIVDSPPVPSASRTHVMRPTASHGTSLFGGINQHMRRSRLSAKTNPEYGKRSWFSRLLNM</sequence>
<accession>A0ACC1JI04</accession>
<keyword evidence="2" id="KW-1185">Reference proteome</keyword>
<dbReference type="EMBL" id="JANBPW010000008">
    <property type="protein sequence ID" value="KAJ1951518.1"/>
    <property type="molecule type" value="Genomic_DNA"/>
</dbReference>
<gene>
    <name evidence="1" type="ORF">FBU59_000110</name>
</gene>
<comment type="caution">
    <text evidence="1">The sequence shown here is derived from an EMBL/GenBank/DDBJ whole genome shotgun (WGS) entry which is preliminary data.</text>
</comment>
<evidence type="ECO:0000313" key="1">
    <source>
        <dbReference type="EMBL" id="KAJ1951518.1"/>
    </source>
</evidence>
<dbReference type="Proteomes" id="UP001150603">
    <property type="component" value="Unassembled WGS sequence"/>
</dbReference>
<name>A0ACC1JI04_9FUNG</name>